<dbReference type="RefSeq" id="WP_021784351.1">
    <property type="nucleotide sequence ID" value="NZ_KK214947.1"/>
</dbReference>
<dbReference type="Pfam" id="PF01926">
    <property type="entry name" value="MMR_HSR1"/>
    <property type="match status" value="1"/>
</dbReference>
<gene>
    <name evidence="1" type="ORF">CXB65_25535</name>
</gene>
<dbReference type="CDD" id="cd09912">
    <property type="entry name" value="DLP_2"/>
    <property type="match status" value="1"/>
</dbReference>
<accession>A0A2N1IKI9</accession>
<organism evidence="1 2">
    <name type="scientific">Pseudomonas monteilii</name>
    <dbReference type="NCBI Taxonomy" id="76759"/>
    <lineage>
        <taxon>Bacteria</taxon>
        <taxon>Pseudomonadati</taxon>
        <taxon>Pseudomonadota</taxon>
        <taxon>Gammaproteobacteria</taxon>
        <taxon>Pseudomonadales</taxon>
        <taxon>Pseudomonadaceae</taxon>
        <taxon>Pseudomonas</taxon>
    </lineage>
</organism>
<dbReference type="EMBL" id="PJCG01000081">
    <property type="protein sequence ID" value="PKI18772.1"/>
    <property type="molecule type" value="Genomic_DNA"/>
</dbReference>
<reference evidence="1 2" key="1">
    <citation type="submission" date="2017-12" db="EMBL/GenBank/DDBJ databases">
        <title>Isolation and characterization of an aerobic denitrifying Pseudomonas monteilii CY06 from aquaculture ponds.</title>
        <authorList>
            <person name="Ma Q."/>
            <person name="Cai Y."/>
            <person name="He Z."/>
        </authorList>
    </citation>
    <scope>NUCLEOTIDE SEQUENCE [LARGE SCALE GENOMIC DNA]</scope>
    <source>
        <strain evidence="1 2">CY06</strain>
    </source>
</reference>
<dbReference type="GO" id="GO:0030488">
    <property type="term" value="P:tRNA methylation"/>
    <property type="evidence" value="ECO:0007669"/>
    <property type="project" value="TreeGrafter"/>
</dbReference>
<dbReference type="Proteomes" id="UP000233399">
    <property type="component" value="Unassembled WGS sequence"/>
</dbReference>
<dbReference type="PANTHER" id="PTHR42714">
    <property type="entry name" value="TRNA MODIFICATION GTPASE GTPBP3"/>
    <property type="match status" value="1"/>
</dbReference>
<dbReference type="Gene3D" id="3.40.50.300">
    <property type="entry name" value="P-loop containing nucleotide triphosphate hydrolases"/>
    <property type="match status" value="1"/>
</dbReference>
<proteinExistence type="predicted"/>
<comment type="caution">
    <text evidence="1">The sequence shown here is derived from an EMBL/GenBank/DDBJ whole genome shotgun (WGS) entry which is preliminary data.</text>
</comment>
<name>A0A2N1IKI9_9PSED</name>
<dbReference type="InterPro" id="IPR006073">
    <property type="entry name" value="GTP-bd"/>
</dbReference>
<dbReference type="AlphaFoldDB" id="A0A2N1IKI9"/>
<sequence>MTQPGPMTQLLALYEEVDGLCETYNPQAVASIRELSRAKKAQAGASIMVYGVYNAGKSTLINALLGQELAAVADVPETARVQGYRWGDFEVLDTPGIDAPLEHEAITREQLVQSDVVIFVVNPLGVVEEEKTLDVLLELVLAGKMIFLVLNCKSRFDPIDLARIKDELSERIQQKAGNQKVLGHIPIVEVNARSALKAKLENKQNLLNSSGFPKFESDLAGFFASVEQKAIVARVATELCSFLDATVAELDKHQDQASIKRLDAFYGEIARREIDIRHGLKSLIEAKAAYIGKSTITALNQNIDGAQGKIEQLIGQANEQVCSELEDALTRLGLDASEMLDEVIRDVQVQPQAYNAQAAPALDTPEALYDQAPASQGIDLSLLESGVRQASSMLKAEHVVSVLKVGKQWLPTLFKGVGPVTMGKVAEQIVGKVIPVIGIAFQVGSTLYSAFAGDPDQQRLEEQAKREAQERERRDQAIQAFADETAWEFSRSLNTMVDTHLKSNFAEIKDKLQSLRGSLGQDQRRLSEDRERLVQCRAAMGEYA</sequence>
<dbReference type="PANTHER" id="PTHR42714:SF2">
    <property type="entry name" value="TRNA MODIFICATION GTPASE GTPBP3, MITOCHONDRIAL"/>
    <property type="match status" value="1"/>
</dbReference>
<dbReference type="GO" id="GO:0005525">
    <property type="term" value="F:GTP binding"/>
    <property type="evidence" value="ECO:0007669"/>
    <property type="project" value="InterPro"/>
</dbReference>
<dbReference type="GO" id="GO:0005737">
    <property type="term" value="C:cytoplasm"/>
    <property type="evidence" value="ECO:0007669"/>
    <property type="project" value="TreeGrafter"/>
</dbReference>
<protein>
    <submittedName>
        <fullName evidence="1">GTP-binding protein</fullName>
    </submittedName>
</protein>
<dbReference type="SUPFAM" id="SSF52540">
    <property type="entry name" value="P-loop containing nucleoside triphosphate hydrolases"/>
    <property type="match status" value="1"/>
</dbReference>
<evidence type="ECO:0000313" key="1">
    <source>
        <dbReference type="EMBL" id="PKI18772.1"/>
    </source>
</evidence>
<dbReference type="GO" id="GO:0002098">
    <property type="term" value="P:tRNA wobble uridine modification"/>
    <property type="evidence" value="ECO:0007669"/>
    <property type="project" value="TreeGrafter"/>
</dbReference>
<dbReference type="InterPro" id="IPR027417">
    <property type="entry name" value="P-loop_NTPase"/>
</dbReference>
<evidence type="ECO:0000313" key="2">
    <source>
        <dbReference type="Proteomes" id="UP000233399"/>
    </source>
</evidence>